<name>A0A239WYL8_STRAI</name>
<evidence type="ECO:0000256" key="1">
    <source>
        <dbReference type="SAM" id="Phobius"/>
    </source>
</evidence>
<protein>
    <submittedName>
        <fullName evidence="2">Uncharacterized protein</fullName>
    </submittedName>
</protein>
<keyword evidence="1" id="KW-0472">Membrane</keyword>
<evidence type="ECO:0000313" key="2">
    <source>
        <dbReference type="EMBL" id="SNV39522.1"/>
    </source>
</evidence>
<evidence type="ECO:0000313" key="3">
    <source>
        <dbReference type="Proteomes" id="UP000215144"/>
    </source>
</evidence>
<feature type="transmembrane region" description="Helical" evidence="1">
    <location>
        <begin position="14"/>
        <end position="34"/>
    </location>
</feature>
<gene>
    <name evidence="2" type="ORF">SAMEA4504048_00989</name>
</gene>
<dbReference type="Proteomes" id="UP000215144">
    <property type="component" value="Chromosome 1"/>
</dbReference>
<keyword evidence="1" id="KW-1133">Transmembrane helix</keyword>
<reference evidence="2 3" key="1">
    <citation type="submission" date="2017-06" db="EMBL/GenBank/DDBJ databases">
        <authorList>
            <consortium name="Pathogen Informatics"/>
        </authorList>
    </citation>
    <scope>NUCLEOTIDE SEQUENCE [LARGE SCALE GENOMIC DNA]</scope>
    <source>
        <strain evidence="2 3">NCTC11291</strain>
    </source>
</reference>
<organism evidence="2 3">
    <name type="scientific">Streptococcus acidominimus</name>
    <dbReference type="NCBI Taxonomy" id="1326"/>
    <lineage>
        <taxon>Bacteria</taxon>
        <taxon>Bacillati</taxon>
        <taxon>Bacillota</taxon>
        <taxon>Bacilli</taxon>
        <taxon>Lactobacillales</taxon>
        <taxon>Streptococcaceae</taxon>
        <taxon>Streptococcus</taxon>
    </lineage>
</organism>
<dbReference type="KEGG" id="saco:SAME_00989"/>
<dbReference type="AlphaFoldDB" id="A0A239WYL8"/>
<sequence>MINYLDNHKNNRKVVFYLLPPLIYLAVRFLIPILGHLKYQAYDTLFYTGLLGIYSLGIVTICLLTDRKGYSSMLSPLPFKWWHPVVAIVTFVIMLKENFWPLQIFPTSGSNNEQALSALFLMDKALLPCMVT</sequence>
<feature type="transmembrane region" description="Helical" evidence="1">
    <location>
        <begin position="46"/>
        <end position="65"/>
    </location>
</feature>
<keyword evidence="1" id="KW-0812">Transmembrane</keyword>
<dbReference type="EMBL" id="LT906454">
    <property type="protein sequence ID" value="SNV39522.1"/>
    <property type="molecule type" value="Genomic_DNA"/>
</dbReference>
<accession>A0A239WYL8</accession>
<proteinExistence type="predicted"/>